<accession>A0A1A9K9L0</accession>
<name>A0A1A9K9L0_9PSED</name>
<dbReference type="Proteomes" id="UP000077748">
    <property type="component" value="Chromosome"/>
</dbReference>
<evidence type="ECO:0000313" key="2">
    <source>
        <dbReference type="Proteomes" id="UP000077748"/>
    </source>
</evidence>
<proteinExistence type="predicted"/>
<sequence length="68" mass="7287">MGWVVALSSHGLSPQLIASVERMQDEIWDAIDKAALAGIPAGLLVGQLEFIKAALIEHNFRSSEQEGA</sequence>
<reference evidence="1 2" key="1">
    <citation type="submission" date="2016-05" db="EMBL/GenBank/DDBJ databases">
        <title>Genome Sequence of Pseudomonas citronellolis Strain SJTE-3, an Estrogens and Persistent Organic Pollutants degradation strain.</title>
        <authorList>
            <person name="Liang R."/>
        </authorList>
    </citation>
    <scope>NUCLEOTIDE SEQUENCE [LARGE SCALE GENOMIC DNA]</scope>
    <source>
        <strain evidence="1 2">SJTE-3</strain>
    </source>
</reference>
<evidence type="ECO:0000313" key="1">
    <source>
        <dbReference type="EMBL" id="ANI14466.1"/>
    </source>
</evidence>
<dbReference type="AlphaFoldDB" id="A0A1A9K9L0"/>
<dbReference type="EMBL" id="CP015878">
    <property type="protein sequence ID" value="ANI14466.1"/>
    <property type="molecule type" value="Genomic_DNA"/>
</dbReference>
<gene>
    <name evidence="1" type="ORF">A9C11_10940</name>
</gene>
<protein>
    <submittedName>
        <fullName evidence="1">Uncharacterized protein</fullName>
    </submittedName>
</protein>
<organism evidence="1 2">
    <name type="scientific">Pseudomonas citronellolis</name>
    <dbReference type="NCBI Taxonomy" id="53408"/>
    <lineage>
        <taxon>Bacteria</taxon>
        <taxon>Pseudomonadati</taxon>
        <taxon>Pseudomonadota</taxon>
        <taxon>Gammaproteobacteria</taxon>
        <taxon>Pseudomonadales</taxon>
        <taxon>Pseudomonadaceae</taxon>
        <taxon>Pseudomonas</taxon>
    </lineage>
</organism>